<keyword evidence="5" id="KW-0378">Hydrolase</keyword>
<dbReference type="InterPro" id="IPR029060">
    <property type="entry name" value="PIN-like_dom_sf"/>
</dbReference>
<dbReference type="CDD" id="cd18738">
    <property type="entry name" value="PIN_VapC4-5_FitB-like"/>
    <property type="match status" value="1"/>
</dbReference>
<keyword evidence="9" id="KW-0255">Endonuclease</keyword>
<dbReference type="PANTHER" id="PTHR33653:SF1">
    <property type="entry name" value="RIBONUCLEASE VAPC2"/>
    <property type="match status" value="1"/>
</dbReference>
<keyword evidence="6" id="KW-0460">Magnesium</keyword>
<comment type="caution">
    <text evidence="9">The sequence shown here is derived from an EMBL/GenBank/DDBJ whole genome shotgun (WGS) entry which is preliminary data.</text>
</comment>
<evidence type="ECO:0000259" key="8">
    <source>
        <dbReference type="Pfam" id="PF01850"/>
    </source>
</evidence>
<proteinExistence type="inferred from homology"/>
<comment type="cofactor">
    <cofactor evidence="1">
        <name>Mg(2+)</name>
        <dbReference type="ChEBI" id="CHEBI:18420"/>
    </cofactor>
</comment>
<dbReference type="Gene3D" id="3.40.50.1010">
    <property type="entry name" value="5'-nuclease"/>
    <property type="match status" value="1"/>
</dbReference>
<evidence type="ECO:0000313" key="10">
    <source>
        <dbReference type="Proteomes" id="UP000093807"/>
    </source>
</evidence>
<dbReference type="Proteomes" id="UP000093807">
    <property type="component" value="Unassembled WGS sequence"/>
</dbReference>
<feature type="domain" description="PIN" evidence="8">
    <location>
        <begin position="6"/>
        <end position="114"/>
    </location>
</feature>
<evidence type="ECO:0000256" key="5">
    <source>
        <dbReference type="ARBA" id="ARBA00022801"/>
    </source>
</evidence>
<evidence type="ECO:0000256" key="7">
    <source>
        <dbReference type="ARBA" id="ARBA00038093"/>
    </source>
</evidence>
<dbReference type="AlphaFoldDB" id="A0A199XM76"/>
<evidence type="ECO:0000256" key="6">
    <source>
        <dbReference type="ARBA" id="ARBA00022842"/>
    </source>
</evidence>
<dbReference type="Pfam" id="PF01850">
    <property type="entry name" value="PIN"/>
    <property type="match status" value="1"/>
</dbReference>
<keyword evidence="3" id="KW-0540">Nuclease</keyword>
<dbReference type="EMBL" id="JMTM01000074">
    <property type="protein sequence ID" value="OAZ02848.1"/>
    <property type="molecule type" value="Genomic_DNA"/>
</dbReference>
<evidence type="ECO:0000313" key="9">
    <source>
        <dbReference type="EMBL" id="OAZ02848.1"/>
    </source>
</evidence>
<keyword evidence="4" id="KW-0479">Metal-binding</keyword>
<reference evidence="9 10" key="1">
    <citation type="submission" date="2016-06" db="EMBL/GenBank/DDBJ databases">
        <title>Draft genome sequence of Flavobacterium succinicans strain DD5b.</title>
        <authorList>
            <person name="Poehlein A."/>
            <person name="Daniel R."/>
            <person name="Simeonova D.D."/>
        </authorList>
    </citation>
    <scope>NUCLEOTIDE SEQUENCE [LARGE SCALE GENOMIC DNA]</scope>
    <source>
        <strain evidence="9 10">DD5b</strain>
    </source>
</reference>
<keyword evidence="2" id="KW-1277">Toxin-antitoxin system</keyword>
<dbReference type="RefSeq" id="WP_064716565.1">
    <property type="nucleotide sequence ID" value="NZ_JMTM01000074.1"/>
</dbReference>
<gene>
    <name evidence="9" type="primary">vapC</name>
    <name evidence="9" type="ORF">FLB_28260</name>
</gene>
<sequence length="123" mass="13692">MNGNSIVLDTNIILYLLNGDEQLSAILSGMELFVSVISEIELLGYNGIGEDDKLKIKFFLSECSIISLDNEVKELSIKIKQKFKVKTPDAIIASTAIFFNLPLITADKGFEKISDLDLMIYQV</sequence>
<dbReference type="InterPro" id="IPR002716">
    <property type="entry name" value="PIN_dom"/>
</dbReference>
<accession>A0A199XM76</accession>
<dbReference type="GO" id="GO:0016787">
    <property type="term" value="F:hydrolase activity"/>
    <property type="evidence" value="ECO:0007669"/>
    <property type="project" value="UniProtKB-KW"/>
</dbReference>
<comment type="similarity">
    <text evidence="7">Belongs to the PINc/VapC protein family.</text>
</comment>
<keyword evidence="10" id="KW-1185">Reference proteome</keyword>
<organism evidence="9 10">
    <name type="scientific">Flavobacterium succinicans</name>
    <dbReference type="NCBI Taxonomy" id="29536"/>
    <lineage>
        <taxon>Bacteria</taxon>
        <taxon>Pseudomonadati</taxon>
        <taxon>Bacteroidota</taxon>
        <taxon>Flavobacteriia</taxon>
        <taxon>Flavobacteriales</taxon>
        <taxon>Flavobacteriaceae</taxon>
        <taxon>Flavobacterium</taxon>
    </lineage>
</organism>
<evidence type="ECO:0000256" key="1">
    <source>
        <dbReference type="ARBA" id="ARBA00001946"/>
    </source>
</evidence>
<evidence type="ECO:0000256" key="2">
    <source>
        <dbReference type="ARBA" id="ARBA00022649"/>
    </source>
</evidence>
<protein>
    <submittedName>
        <fullName evidence="9">tRNA(FMet)-specific endonuclease VapC</fullName>
    </submittedName>
</protein>
<dbReference type="PANTHER" id="PTHR33653">
    <property type="entry name" value="RIBONUCLEASE VAPC2"/>
    <property type="match status" value="1"/>
</dbReference>
<evidence type="ECO:0000256" key="3">
    <source>
        <dbReference type="ARBA" id="ARBA00022722"/>
    </source>
</evidence>
<evidence type="ECO:0000256" key="4">
    <source>
        <dbReference type="ARBA" id="ARBA00022723"/>
    </source>
</evidence>
<dbReference type="PATRIC" id="fig|29536.5.peg.2928"/>
<dbReference type="GO" id="GO:0046872">
    <property type="term" value="F:metal ion binding"/>
    <property type="evidence" value="ECO:0007669"/>
    <property type="project" value="UniProtKB-KW"/>
</dbReference>
<dbReference type="InterPro" id="IPR050556">
    <property type="entry name" value="Type_II_TA_system_RNase"/>
</dbReference>
<dbReference type="SUPFAM" id="SSF88723">
    <property type="entry name" value="PIN domain-like"/>
    <property type="match status" value="1"/>
</dbReference>
<name>A0A199XM76_9FLAO</name>
<dbReference type="OrthoDB" id="676982at2"/>
<dbReference type="GO" id="GO:0004519">
    <property type="term" value="F:endonuclease activity"/>
    <property type="evidence" value="ECO:0007669"/>
    <property type="project" value="UniProtKB-KW"/>
</dbReference>